<keyword evidence="1" id="KW-1133">Transmembrane helix</keyword>
<accession>A0A1S8N2C8</accession>
<dbReference type="STRING" id="169679.CSACC_23380"/>
<keyword evidence="1" id="KW-0472">Membrane</keyword>
<dbReference type="EMBL" id="LZYZ01000006">
    <property type="protein sequence ID" value="OOM10585.1"/>
    <property type="molecule type" value="Genomic_DNA"/>
</dbReference>
<gene>
    <name evidence="2" type="ORF">CLOSAC_32060</name>
</gene>
<dbReference type="AlphaFoldDB" id="A0A1S8N2C8"/>
<evidence type="ECO:0000313" key="3">
    <source>
        <dbReference type="Proteomes" id="UP000191154"/>
    </source>
</evidence>
<proteinExistence type="predicted"/>
<protein>
    <recommendedName>
        <fullName evidence="4">DUF2933 domain-containing protein</fullName>
    </recommendedName>
</protein>
<evidence type="ECO:0000313" key="2">
    <source>
        <dbReference type="EMBL" id="OOM10585.1"/>
    </source>
</evidence>
<feature type="transmembrane region" description="Helical" evidence="1">
    <location>
        <begin position="21"/>
        <end position="41"/>
    </location>
</feature>
<name>A0A1S8N2C8_CLOSA</name>
<evidence type="ECO:0008006" key="4">
    <source>
        <dbReference type="Google" id="ProtNLM"/>
    </source>
</evidence>
<dbReference type="Proteomes" id="UP000191154">
    <property type="component" value="Unassembled WGS sequence"/>
</dbReference>
<evidence type="ECO:0000256" key="1">
    <source>
        <dbReference type="SAM" id="Phobius"/>
    </source>
</evidence>
<comment type="caution">
    <text evidence="2">The sequence shown here is derived from an EMBL/GenBank/DDBJ whole genome shotgun (WGS) entry which is preliminary data.</text>
</comment>
<organism evidence="2 3">
    <name type="scientific">Clostridium saccharobutylicum</name>
    <dbReference type="NCBI Taxonomy" id="169679"/>
    <lineage>
        <taxon>Bacteria</taxon>
        <taxon>Bacillati</taxon>
        <taxon>Bacillota</taxon>
        <taxon>Clostridia</taxon>
        <taxon>Eubacteriales</taxon>
        <taxon>Clostridiaceae</taxon>
        <taxon>Clostridium</taxon>
    </lineage>
</organism>
<dbReference type="RefSeq" id="WP_077866271.1">
    <property type="nucleotide sequence ID" value="NZ_LZYZ01000006.1"/>
</dbReference>
<feature type="transmembrane region" description="Helical" evidence="1">
    <location>
        <begin position="47"/>
        <end position="66"/>
    </location>
</feature>
<sequence length="94" mass="10256">MNCHGNNKNGENKKHNPMKHMLMMMLCCGLPFIIVGALSFINVGTGIKTAIGGIAPFICPIMMVLMMGMMLKNSKHGNCCSKKKGVNESQNKIE</sequence>
<keyword evidence="1" id="KW-0812">Transmembrane</keyword>
<reference evidence="2 3" key="1">
    <citation type="submission" date="2016-05" db="EMBL/GenBank/DDBJ databases">
        <title>Microbial solvent formation.</title>
        <authorList>
            <person name="Poehlein A."/>
            <person name="Montoya Solano J.D."/>
            <person name="Flitsch S."/>
            <person name="Krabben P."/>
            <person name="Duerre P."/>
            <person name="Daniel R."/>
        </authorList>
    </citation>
    <scope>NUCLEOTIDE SEQUENCE [LARGE SCALE GENOMIC DNA]</scope>
    <source>
        <strain evidence="2 3">L1-8</strain>
    </source>
</reference>